<protein>
    <recommendedName>
        <fullName evidence="3">Interferon-related developmental regulator N-terminal domain-containing protein</fullName>
    </recommendedName>
</protein>
<sequence>MNHARVKALKADGKTVSRKALKSGRASLSTTPRDSPMASLLTSPAHSAAPSRVGSDDDDYDDDFEDAMTMSTTSASSSLEIGEEGISTFDAKQLIEELQDRKHNNSETREQLLELYIKILRSRYTPQTHEWLDEAATELGELFLRAANRGMTARERMLSLQAFILTVSTSEEADVFEHGQNTLKQIINDDDDEECEVFAIYAYCFAVLYGGGSEEAAQELLDYLVDIVQTDGESVEAHDNGLIVAAALQAWAFVASHVEDLSDTADLALDAFVDQLDSTDMNVQSHSAACIALIFEASRNHEEETGEPFQLPYDPQRLTGRMSELAKQSSKTVAKKDRKGLRDSLNSVVTSLERGVGPGYSAAGFAPDKRNRLSTADANEDGVVEFGYRLRLRLGNNVAPIDTWSLSSRVDMLKIVFGGHLQKHMFVNPVVTECLSDADFSKNNLAKKAAKHLVAKGGKR</sequence>
<dbReference type="InterPro" id="IPR007701">
    <property type="entry name" value="Interferon-rel_develop_reg_N"/>
</dbReference>
<feature type="region of interest" description="Disordered" evidence="2">
    <location>
        <begin position="1"/>
        <end position="62"/>
    </location>
</feature>
<name>A0A9P5L8K7_9HYPO</name>
<dbReference type="EMBL" id="JAANBB010000688">
    <property type="protein sequence ID" value="KAF7536052.1"/>
    <property type="molecule type" value="Genomic_DNA"/>
</dbReference>
<dbReference type="PANTHER" id="PTHR12354:SF1">
    <property type="entry name" value="INTERFERON-RELATED DEVELOPMENTAL REGULATOR 1"/>
    <property type="match status" value="1"/>
</dbReference>
<dbReference type="AlphaFoldDB" id="A0A9P5L8K7"/>
<proteinExistence type="inferred from homology"/>
<dbReference type="Pfam" id="PF05004">
    <property type="entry name" value="IFRD"/>
    <property type="match status" value="1"/>
</dbReference>
<organism evidence="4 5">
    <name type="scientific">Cylindrodendrum hubeiense</name>
    <dbReference type="NCBI Taxonomy" id="595255"/>
    <lineage>
        <taxon>Eukaryota</taxon>
        <taxon>Fungi</taxon>
        <taxon>Dikarya</taxon>
        <taxon>Ascomycota</taxon>
        <taxon>Pezizomycotina</taxon>
        <taxon>Sordariomycetes</taxon>
        <taxon>Hypocreomycetidae</taxon>
        <taxon>Hypocreales</taxon>
        <taxon>Nectriaceae</taxon>
        <taxon>Cylindrodendrum</taxon>
    </lineage>
</organism>
<comment type="caution">
    <text evidence="4">The sequence shown here is derived from an EMBL/GenBank/DDBJ whole genome shotgun (WGS) entry which is preliminary data.</text>
</comment>
<evidence type="ECO:0000313" key="4">
    <source>
        <dbReference type="EMBL" id="KAF7536052.1"/>
    </source>
</evidence>
<evidence type="ECO:0000313" key="5">
    <source>
        <dbReference type="Proteomes" id="UP000722485"/>
    </source>
</evidence>
<dbReference type="InterPro" id="IPR011989">
    <property type="entry name" value="ARM-like"/>
</dbReference>
<feature type="domain" description="Interferon-related developmental regulator N-terminal" evidence="3">
    <location>
        <begin position="77"/>
        <end position="353"/>
    </location>
</feature>
<dbReference type="InterPro" id="IPR039777">
    <property type="entry name" value="IFRD"/>
</dbReference>
<accession>A0A9P5L8K7</accession>
<dbReference type="Proteomes" id="UP000722485">
    <property type="component" value="Unassembled WGS sequence"/>
</dbReference>
<gene>
    <name evidence="4" type="ORF">G7Z17_g13104</name>
</gene>
<evidence type="ECO:0000259" key="3">
    <source>
        <dbReference type="Pfam" id="PF05004"/>
    </source>
</evidence>
<dbReference type="PANTHER" id="PTHR12354">
    <property type="entry name" value="INTERFERON-RELATED DEVELOPMENTAL REGULATOR"/>
    <property type="match status" value="1"/>
</dbReference>
<dbReference type="OrthoDB" id="18978at2759"/>
<dbReference type="Gene3D" id="1.25.10.10">
    <property type="entry name" value="Leucine-rich Repeat Variant"/>
    <property type="match status" value="1"/>
</dbReference>
<comment type="similarity">
    <text evidence="1">Belongs to the IFRD family.</text>
</comment>
<evidence type="ECO:0000256" key="2">
    <source>
        <dbReference type="SAM" id="MobiDB-lite"/>
    </source>
</evidence>
<dbReference type="SUPFAM" id="SSF48371">
    <property type="entry name" value="ARM repeat"/>
    <property type="match status" value="1"/>
</dbReference>
<dbReference type="InterPro" id="IPR016024">
    <property type="entry name" value="ARM-type_fold"/>
</dbReference>
<reference evidence="4" key="1">
    <citation type="submission" date="2020-03" db="EMBL/GenBank/DDBJ databases">
        <title>Draft Genome Sequence of Cylindrodendrum hubeiense.</title>
        <authorList>
            <person name="Buettner E."/>
            <person name="Kellner H."/>
        </authorList>
    </citation>
    <scope>NUCLEOTIDE SEQUENCE</scope>
    <source>
        <strain evidence="4">IHI 201604</strain>
    </source>
</reference>
<keyword evidence="5" id="KW-1185">Reference proteome</keyword>
<evidence type="ECO:0000256" key="1">
    <source>
        <dbReference type="ARBA" id="ARBA00008828"/>
    </source>
</evidence>